<dbReference type="PANTHER" id="PTHR33515:SF1">
    <property type="entry name" value="RIBOSOME-BINDING FACTOR A, CHLOROPLASTIC-RELATED"/>
    <property type="match status" value="1"/>
</dbReference>
<dbReference type="GO" id="GO:0030490">
    <property type="term" value="P:maturation of SSU-rRNA"/>
    <property type="evidence" value="ECO:0007669"/>
    <property type="project" value="UniProtKB-UniRule"/>
</dbReference>
<dbReference type="Gene3D" id="3.30.300.20">
    <property type="match status" value="1"/>
</dbReference>
<dbReference type="HOGENOM" id="CLU_089475_6_5_7"/>
<evidence type="ECO:0000256" key="1">
    <source>
        <dbReference type="ARBA" id="ARBA00022517"/>
    </source>
</evidence>
<keyword evidence="4" id="KW-1185">Reference proteome</keyword>
<dbReference type="HAMAP" id="MF_00003">
    <property type="entry name" value="RbfA"/>
    <property type="match status" value="1"/>
</dbReference>
<keyword evidence="1 2" id="KW-0690">Ribosome biogenesis</keyword>
<dbReference type="PROSITE" id="PS01319">
    <property type="entry name" value="RBFA"/>
    <property type="match status" value="1"/>
</dbReference>
<sequence length="135" mass="15551">MKNTGDGRRKVRVEKEVQEVISRFIIEQMRHDLPGVVTVTRVQMPADFRTAHVYVTYFASSTEGQDAMTDAAEVLQSWSRDIQDEIGHVMKMRYCPKLTFHNDEATEKILKIERILSHISSDPELAKKLSDEDID</sequence>
<dbReference type="InterPro" id="IPR023799">
    <property type="entry name" value="RbfA_dom_sf"/>
</dbReference>
<name>M4V8N9_9BACT</name>
<dbReference type="InterPro" id="IPR015946">
    <property type="entry name" value="KH_dom-like_a/b"/>
</dbReference>
<dbReference type="EMBL" id="CP003537">
    <property type="protein sequence ID" value="AGH95767.1"/>
    <property type="molecule type" value="Genomic_DNA"/>
</dbReference>
<dbReference type="SUPFAM" id="SSF89919">
    <property type="entry name" value="Ribosome-binding factor A, RbfA"/>
    <property type="match status" value="1"/>
</dbReference>
<dbReference type="GO" id="GO:0005829">
    <property type="term" value="C:cytosol"/>
    <property type="evidence" value="ECO:0007669"/>
    <property type="project" value="TreeGrafter"/>
</dbReference>
<dbReference type="GO" id="GO:0043024">
    <property type="term" value="F:ribosomal small subunit binding"/>
    <property type="evidence" value="ECO:0007669"/>
    <property type="project" value="TreeGrafter"/>
</dbReference>
<comment type="subunit">
    <text evidence="2">Monomer. Binds 30S ribosomal subunits, but not 50S ribosomal subunits or 70S ribosomes.</text>
</comment>
<comment type="subcellular location">
    <subcellularLocation>
        <location evidence="2">Cytoplasm</location>
    </subcellularLocation>
</comment>
<dbReference type="RefSeq" id="WP_015470257.1">
    <property type="nucleotide sequence ID" value="NC_020813.1"/>
</dbReference>
<organism evidence="3 4">
    <name type="scientific">Pseudobdellovibrio exovorus JSS</name>
    <dbReference type="NCBI Taxonomy" id="1184267"/>
    <lineage>
        <taxon>Bacteria</taxon>
        <taxon>Pseudomonadati</taxon>
        <taxon>Bdellovibrionota</taxon>
        <taxon>Bdellovibrionia</taxon>
        <taxon>Bdellovibrionales</taxon>
        <taxon>Pseudobdellovibrionaceae</taxon>
        <taxon>Pseudobdellovibrio</taxon>
    </lineage>
</organism>
<dbReference type="PANTHER" id="PTHR33515">
    <property type="entry name" value="RIBOSOME-BINDING FACTOR A, CHLOROPLASTIC-RELATED"/>
    <property type="match status" value="1"/>
</dbReference>
<dbReference type="PATRIC" id="fig|1184267.3.peg.1568"/>
<dbReference type="KEGG" id="bex:A11Q_1551"/>
<gene>
    <name evidence="2" type="primary">rbfA</name>
    <name evidence="3" type="ORF">A11Q_1551</name>
</gene>
<dbReference type="Proteomes" id="UP000012040">
    <property type="component" value="Chromosome"/>
</dbReference>
<comment type="function">
    <text evidence="2">One of several proteins that assist in the late maturation steps of the functional core of the 30S ribosomal subunit. Associates with free 30S ribosomal subunits (but not with 30S subunits that are part of 70S ribosomes or polysomes). Required for efficient processing of 16S rRNA. May interact with the 5'-terminal helix region of 16S rRNA.</text>
</comment>
<evidence type="ECO:0000256" key="2">
    <source>
        <dbReference type="HAMAP-Rule" id="MF_00003"/>
    </source>
</evidence>
<dbReference type="OrthoDB" id="5294034at2"/>
<dbReference type="NCBIfam" id="TIGR00082">
    <property type="entry name" value="rbfA"/>
    <property type="match status" value="1"/>
</dbReference>
<dbReference type="InterPro" id="IPR020053">
    <property type="entry name" value="Ribosome-bd_factorA_CS"/>
</dbReference>
<keyword evidence="2" id="KW-0963">Cytoplasm</keyword>
<protein>
    <recommendedName>
        <fullName evidence="2">Ribosome-binding factor A</fullName>
    </recommendedName>
</protein>
<dbReference type="eggNOG" id="COG0858">
    <property type="taxonomic scope" value="Bacteria"/>
</dbReference>
<evidence type="ECO:0000313" key="4">
    <source>
        <dbReference type="Proteomes" id="UP000012040"/>
    </source>
</evidence>
<accession>M4V8N9</accession>
<dbReference type="InterPro" id="IPR000238">
    <property type="entry name" value="RbfA"/>
</dbReference>
<reference evidence="3 4" key="1">
    <citation type="journal article" date="2013" name="ISME J.">
        <title>By their genes ye shall know them: genomic signatures of predatory bacteria.</title>
        <authorList>
            <person name="Pasternak Z."/>
            <person name="Pietrokovski S."/>
            <person name="Rotem O."/>
            <person name="Gophna U."/>
            <person name="Lurie-Weinberger M.N."/>
            <person name="Jurkevitch E."/>
        </authorList>
    </citation>
    <scope>NUCLEOTIDE SEQUENCE [LARGE SCALE GENOMIC DNA]</scope>
    <source>
        <strain evidence="3 4">JSS</strain>
    </source>
</reference>
<comment type="similarity">
    <text evidence="2">Belongs to the RbfA family.</text>
</comment>
<dbReference type="STRING" id="1184267.A11Q_1551"/>
<proteinExistence type="inferred from homology"/>
<dbReference type="AlphaFoldDB" id="M4V8N9"/>
<dbReference type="Pfam" id="PF02033">
    <property type="entry name" value="RBFA"/>
    <property type="match status" value="1"/>
</dbReference>
<evidence type="ECO:0000313" key="3">
    <source>
        <dbReference type="EMBL" id="AGH95767.1"/>
    </source>
</evidence>